<dbReference type="InterPro" id="IPR009003">
    <property type="entry name" value="Peptidase_S1_PA"/>
</dbReference>
<dbReference type="Gene3D" id="2.40.10.10">
    <property type="entry name" value="Trypsin-like serine proteases"/>
    <property type="match status" value="2"/>
</dbReference>
<dbReference type="InterPro" id="IPR001254">
    <property type="entry name" value="Trypsin_dom"/>
</dbReference>
<comment type="subcellular location">
    <subcellularLocation>
        <location evidence="8">Secreted</location>
    </subcellularLocation>
</comment>
<reference evidence="11" key="1">
    <citation type="journal article" date="2016" name="Sci. Rep.">
        <title>Molecular characterization of firefly nuptial gifts: a multi-omics approach sheds light on postcopulatory sexual selection.</title>
        <authorList>
            <person name="Al-Wathiqui N."/>
            <person name="Fallon T.R."/>
            <person name="South A."/>
            <person name="Weng J.K."/>
            <person name="Lewis S.M."/>
        </authorList>
    </citation>
    <scope>NUCLEOTIDE SEQUENCE</scope>
</reference>
<dbReference type="SMART" id="SM00020">
    <property type="entry name" value="Tryp_SPc"/>
    <property type="match status" value="1"/>
</dbReference>
<dbReference type="SUPFAM" id="SSF50494">
    <property type="entry name" value="Trypsin-like serine proteases"/>
    <property type="match status" value="1"/>
</dbReference>
<dbReference type="PROSITE" id="PS51888">
    <property type="entry name" value="CLIP"/>
    <property type="match status" value="1"/>
</dbReference>
<evidence type="ECO:0000313" key="12">
    <source>
        <dbReference type="EMBL" id="KAB0800601.1"/>
    </source>
</evidence>
<feature type="signal peptide" evidence="8">
    <location>
        <begin position="1"/>
        <end position="18"/>
    </location>
</feature>
<dbReference type="PANTHER" id="PTHR24256">
    <property type="entry name" value="TRYPTASE-RELATED"/>
    <property type="match status" value="1"/>
</dbReference>
<keyword evidence="13" id="KW-1185">Reference proteome</keyword>
<feature type="chain" id="PRO_5011907580" description="CLIP domain-containing serine protease" evidence="8">
    <location>
        <begin position="19"/>
        <end position="367"/>
    </location>
</feature>
<dbReference type="AlphaFoldDB" id="A0A1Y1NGJ9"/>
<evidence type="ECO:0000259" key="9">
    <source>
        <dbReference type="PROSITE" id="PS50240"/>
    </source>
</evidence>
<evidence type="ECO:0000259" key="10">
    <source>
        <dbReference type="PROSITE" id="PS51888"/>
    </source>
</evidence>
<keyword evidence="3 8" id="KW-0378">Hydrolase</keyword>
<evidence type="ECO:0000256" key="5">
    <source>
        <dbReference type="ARBA" id="ARBA00023157"/>
    </source>
</evidence>
<evidence type="ECO:0000256" key="8">
    <source>
        <dbReference type="RuleBase" id="RU366078"/>
    </source>
</evidence>
<dbReference type="EMBL" id="VVIM01000004">
    <property type="protein sequence ID" value="KAB0800601.1"/>
    <property type="molecule type" value="Genomic_DNA"/>
</dbReference>
<evidence type="ECO:0000256" key="2">
    <source>
        <dbReference type="ARBA" id="ARBA00022729"/>
    </source>
</evidence>
<dbReference type="EC" id="3.4.21.-" evidence="8"/>
<evidence type="ECO:0000313" key="11">
    <source>
        <dbReference type="EMBL" id="JAV97012.1"/>
    </source>
</evidence>
<evidence type="ECO:0000256" key="1">
    <source>
        <dbReference type="ARBA" id="ARBA00022670"/>
    </source>
</evidence>
<dbReference type="GO" id="GO:0005576">
    <property type="term" value="C:extracellular region"/>
    <property type="evidence" value="ECO:0007669"/>
    <property type="project" value="UniProtKB-SubCell"/>
</dbReference>
<reference evidence="12 13" key="2">
    <citation type="journal article" date="2018" name="Elife">
        <title>Firefly genomes illuminate parallel origins of bioluminescence in beetles.</title>
        <authorList>
            <person name="Fallon T.R."/>
            <person name="Lower S.E."/>
            <person name="Chang C.H."/>
            <person name="Bessho-Uehara M."/>
            <person name="Martin G.J."/>
            <person name="Bewick A.J."/>
            <person name="Behringer M."/>
            <person name="Debat H.J."/>
            <person name="Wong I."/>
            <person name="Day J.C."/>
            <person name="Suvorov A."/>
            <person name="Silva C.J."/>
            <person name="Stanger-Hall K.F."/>
            <person name="Hall D.W."/>
            <person name="Schmitz R.J."/>
            <person name="Nelson D.R."/>
            <person name="Lewis S.M."/>
            <person name="Shigenobu S."/>
            <person name="Bybee S.M."/>
            <person name="Larracuente A.M."/>
            <person name="Oba Y."/>
            <person name="Weng J.K."/>
        </authorList>
    </citation>
    <scope>NUCLEOTIDE SEQUENCE [LARGE SCALE GENOMIC DNA]</scope>
    <source>
        <strain evidence="12">1611_PpyrPB1</strain>
        <tissue evidence="12">Whole body</tissue>
    </source>
</reference>
<dbReference type="Proteomes" id="UP000327044">
    <property type="component" value="Unassembled WGS sequence"/>
</dbReference>
<keyword evidence="4 8" id="KW-0720">Serine protease</keyword>
<feature type="domain" description="Clip" evidence="10">
    <location>
        <begin position="28"/>
        <end position="80"/>
    </location>
</feature>
<accession>A0A1Y1NGJ9</accession>
<dbReference type="Pfam" id="PF00089">
    <property type="entry name" value="Trypsin"/>
    <property type="match status" value="1"/>
</dbReference>
<dbReference type="InterPro" id="IPR051487">
    <property type="entry name" value="Ser/Thr_Proteases_Immune/Dev"/>
</dbReference>
<keyword evidence="6" id="KW-0325">Glycoprotein</keyword>
<organism evidence="11">
    <name type="scientific">Photinus pyralis</name>
    <name type="common">Common eastern firefly</name>
    <name type="synonym">Lampyris pyralis</name>
    <dbReference type="NCBI Taxonomy" id="7054"/>
    <lineage>
        <taxon>Eukaryota</taxon>
        <taxon>Metazoa</taxon>
        <taxon>Ecdysozoa</taxon>
        <taxon>Arthropoda</taxon>
        <taxon>Hexapoda</taxon>
        <taxon>Insecta</taxon>
        <taxon>Pterygota</taxon>
        <taxon>Neoptera</taxon>
        <taxon>Endopterygota</taxon>
        <taxon>Coleoptera</taxon>
        <taxon>Polyphaga</taxon>
        <taxon>Elateriformia</taxon>
        <taxon>Elateroidea</taxon>
        <taxon>Lampyridae</taxon>
        <taxon>Lampyrinae</taxon>
        <taxon>Photinus</taxon>
    </lineage>
</organism>
<dbReference type="EMBL" id="GEZM01002982">
    <property type="protein sequence ID" value="JAV97015.1"/>
    <property type="molecule type" value="Transcribed_RNA"/>
</dbReference>
<dbReference type="InterPro" id="IPR043504">
    <property type="entry name" value="Peptidase_S1_PA_chymotrypsin"/>
</dbReference>
<dbReference type="GO" id="GO:0004252">
    <property type="term" value="F:serine-type endopeptidase activity"/>
    <property type="evidence" value="ECO:0007669"/>
    <property type="project" value="UniProtKB-UniRule"/>
</dbReference>
<keyword evidence="1 8" id="KW-0645">Protease</keyword>
<reference evidence="12" key="3">
    <citation type="submission" date="2019-08" db="EMBL/GenBank/DDBJ databases">
        <authorList>
            <consortium name="Photinus pyralis genome working group"/>
            <person name="Fallon T.R."/>
            <person name="Sander Lower S.E."/>
            <person name="Weng J.-K."/>
        </authorList>
    </citation>
    <scope>NUCLEOTIDE SEQUENCE</scope>
    <source>
        <strain evidence="12">1611_PpyrPB1</strain>
        <tissue evidence="12">Whole body</tissue>
    </source>
</reference>
<comment type="similarity">
    <text evidence="7 8">Belongs to the peptidase S1 family. CLIP subfamily.</text>
</comment>
<sequence length="367" mass="41408">MTNYIVSLLCAIVACVYAEYTTPKQYESCVTPAKTPGHCIPFRDCSELIRVFKTHPSSLTDAYLGNAHCGLQGVEEKVCCSLEGNDFDLVFAPDTKTNDDTTWLLPEKDFCGKPADYSHGESLDELYEFPWTALLKFEKHAISVFHCAGSLISDRYVLTTARCLKPRYLPIDGELVGVRLGEYNLNKEIDCAGTPRYRTCSEKAIDVPVVETIAHEDYNPMNNFNDIALLRLEKDVGFTDFVKPICLPIYPDVVNTSFSWSYLTVSGWETSNRSIKRKANLFILPHCDDAIKLSGLPANMLQQLCAYSANRSDFCRGDGGTPLMYFHLSERYWSLIGMMSFEHSTCGPDVYTRVTNYVPWILKHIKP</sequence>
<dbReference type="Gene3D" id="3.30.1640.30">
    <property type="match status" value="1"/>
</dbReference>
<comment type="domain">
    <text evidence="8">The clip domain consists of 35-55 residues which are 'knitted' together usually by 3 conserved disulfide bonds forming a clip-like compact structure.</text>
</comment>
<name>A0A1Y1NGJ9_PHOPY</name>
<evidence type="ECO:0000256" key="3">
    <source>
        <dbReference type="ARBA" id="ARBA00022801"/>
    </source>
</evidence>
<evidence type="ECO:0000256" key="4">
    <source>
        <dbReference type="ARBA" id="ARBA00022825"/>
    </source>
</evidence>
<dbReference type="PROSITE" id="PS50240">
    <property type="entry name" value="TRYPSIN_DOM"/>
    <property type="match status" value="1"/>
</dbReference>
<keyword evidence="8" id="KW-0964">Secreted</keyword>
<gene>
    <name evidence="12" type="ORF">PPYR_06341</name>
</gene>
<keyword evidence="5" id="KW-1015">Disulfide bond</keyword>
<dbReference type="CDD" id="cd00190">
    <property type="entry name" value="Tryp_SPc"/>
    <property type="match status" value="1"/>
</dbReference>
<dbReference type="PRINTS" id="PR00722">
    <property type="entry name" value="CHYMOTRYPSIN"/>
</dbReference>
<evidence type="ECO:0000256" key="6">
    <source>
        <dbReference type="ARBA" id="ARBA00023180"/>
    </source>
</evidence>
<dbReference type="Pfam" id="PF12032">
    <property type="entry name" value="CLIP"/>
    <property type="match status" value="1"/>
</dbReference>
<proteinExistence type="inferred from homology"/>
<dbReference type="EMBL" id="GEZM01002985">
    <property type="protein sequence ID" value="JAV97012.1"/>
    <property type="molecule type" value="Transcribed_RNA"/>
</dbReference>
<dbReference type="InterPro" id="IPR038565">
    <property type="entry name" value="CLIP_sf"/>
</dbReference>
<dbReference type="FunFam" id="2.40.10.10:FF:000028">
    <property type="entry name" value="Serine protease easter"/>
    <property type="match status" value="1"/>
</dbReference>
<evidence type="ECO:0000313" key="13">
    <source>
        <dbReference type="Proteomes" id="UP000327044"/>
    </source>
</evidence>
<keyword evidence="2 8" id="KW-0732">Signal</keyword>
<dbReference type="InterPro" id="IPR001314">
    <property type="entry name" value="Peptidase_S1A"/>
</dbReference>
<dbReference type="SMART" id="SM00680">
    <property type="entry name" value="CLIP"/>
    <property type="match status" value="1"/>
</dbReference>
<evidence type="ECO:0000256" key="7">
    <source>
        <dbReference type="ARBA" id="ARBA00024195"/>
    </source>
</evidence>
<feature type="domain" description="Peptidase S1" evidence="9">
    <location>
        <begin position="117"/>
        <end position="366"/>
    </location>
</feature>
<dbReference type="InParanoid" id="A0A1Y1NGJ9"/>
<dbReference type="GO" id="GO:0006508">
    <property type="term" value="P:proteolysis"/>
    <property type="evidence" value="ECO:0007669"/>
    <property type="project" value="UniProtKB-KW"/>
</dbReference>
<dbReference type="InterPro" id="IPR022700">
    <property type="entry name" value="CLIP"/>
</dbReference>
<dbReference type="OrthoDB" id="7726766at2759"/>
<protein>
    <recommendedName>
        <fullName evidence="8">CLIP domain-containing serine protease</fullName>
        <ecNumber evidence="8">3.4.21.-</ecNumber>
    </recommendedName>
</protein>